<keyword evidence="2" id="KW-1185">Reference proteome</keyword>
<evidence type="ECO:0000313" key="2">
    <source>
        <dbReference type="Proteomes" id="UP000003327"/>
    </source>
</evidence>
<accession>C9MPI7</accession>
<evidence type="ECO:0000313" key="1">
    <source>
        <dbReference type="EMBL" id="EEX18584.1"/>
    </source>
</evidence>
<dbReference type="EMBL" id="ACVA01000033">
    <property type="protein sequence ID" value="EEX18584.1"/>
    <property type="molecule type" value="Genomic_DNA"/>
</dbReference>
<proteinExistence type="predicted"/>
<reference evidence="1 2" key="1">
    <citation type="submission" date="2009-09" db="EMBL/GenBank/DDBJ databases">
        <authorList>
            <person name="Weinstock G."/>
            <person name="Sodergren E."/>
            <person name="Clifton S."/>
            <person name="Fulton L."/>
            <person name="Fulton B."/>
            <person name="Courtney L."/>
            <person name="Fronick C."/>
            <person name="Harrison M."/>
            <person name="Strong C."/>
            <person name="Farmer C."/>
            <person name="Delahaunty K."/>
            <person name="Markovic C."/>
            <person name="Hall O."/>
            <person name="Minx P."/>
            <person name="Tomlinson C."/>
            <person name="Mitreva M."/>
            <person name="Nelson J."/>
            <person name="Hou S."/>
            <person name="Wollam A."/>
            <person name="Pepin K.H."/>
            <person name="Johnson M."/>
            <person name="Bhonagiri V."/>
            <person name="Nash W.E."/>
            <person name="Warren W."/>
            <person name="Chinwalla A."/>
            <person name="Mardis E.R."/>
            <person name="Wilson R.K."/>
        </authorList>
    </citation>
    <scope>NUCLEOTIDE SEQUENCE [LARGE SCALE GENOMIC DNA]</scope>
    <source>
        <strain evidence="1 2">F0319</strain>
    </source>
</reference>
<gene>
    <name evidence="1" type="ORF">HMPREF0973_01528</name>
</gene>
<sequence>MPIPDRNRGNNILKLKKRSLRIEEGVSLHRRGRFFDVKKRPLCIKDVLSLLVSVRLSLLLSEELRKAFGGLVDSH</sequence>
<dbReference type="STRING" id="649761.HMPREF0973_01528"/>
<dbReference type="Proteomes" id="UP000003327">
    <property type="component" value="Unassembled WGS sequence"/>
</dbReference>
<dbReference type="HOGENOM" id="CLU_2668078_0_0_10"/>
<name>C9MPI7_9BACT</name>
<comment type="caution">
    <text evidence="1">The sequence shown here is derived from an EMBL/GenBank/DDBJ whole genome shotgun (WGS) entry which is preliminary data.</text>
</comment>
<protein>
    <submittedName>
        <fullName evidence="1">Uncharacterized protein</fullName>
    </submittedName>
</protein>
<organism evidence="1 2">
    <name type="scientific">Prevotella veroralis F0319</name>
    <dbReference type="NCBI Taxonomy" id="649761"/>
    <lineage>
        <taxon>Bacteria</taxon>
        <taxon>Pseudomonadati</taxon>
        <taxon>Bacteroidota</taxon>
        <taxon>Bacteroidia</taxon>
        <taxon>Bacteroidales</taxon>
        <taxon>Prevotellaceae</taxon>
        <taxon>Prevotella</taxon>
    </lineage>
</organism>
<dbReference type="AlphaFoldDB" id="C9MPI7"/>